<dbReference type="OrthoDB" id="19861at2759"/>
<protein>
    <submittedName>
        <fullName evidence="2">Uncharacterized protein</fullName>
    </submittedName>
</protein>
<gene>
    <name evidence="2" type="ORF">GSI_08712</name>
</gene>
<dbReference type="STRING" id="1077348.A0A2G8S532"/>
<dbReference type="AlphaFoldDB" id="A0A2G8S532"/>
<feature type="compositionally biased region" description="Acidic residues" evidence="1">
    <location>
        <begin position="485"/>
        <end position="502"/>
    </location>
</feature>
<feature type="compositionally biased region" description="Gly residues" evidence="1">
    <location>
        <begin position="475"/>
        <end position="484"/>
    </location>
</feature>
<evidence type="ECO:0000313" key="3">
    <source>
        <dbReference type="Proteomes" id="UP000230002"/>
    </source>
</evidence>
<evidence type="ECO:0000256" key="1">
    <source>
        <dbReference type="SAM" id="MobiDB-lite"/>
    </source>
</evidence>
<comment type="caution">
    <text evidence="2">The sequence shown here is derived from an EMBL/GenBank/DDBJ whole genome shotgun (WGS) entry which is preliminary data.</text>
</comment>
<feature type="region of interest" description="Disordered" evidence="1">
    <location>
        <begin position="470"/>
        <end position="507"/>
    </location>
</feature>
<organism evidence="2 3">
    <name type="scientific">Ganoderma sinense ZZ0214-1</name>
    <dbReference type="NCBI Taxonomy" id="1077348"/>
    <lineage>
        <taxon>Eukaryota</taxon>
        <taxon>Fungi</taxon>
        <taxon>Dikarya</taxon>
        <taxon>Basidiomycota</taxon>
        <taxon>Agaricomycotina</taxon>
        <taxon>Agaricomycetes</taxon>
        <taxon>Polyporales</taxon>
        <taxon>Polyporaceae</taxon>
        <taxon>Ganoderma</taxon>
    </lineage>
</organism>
<evidence type="ECO:0000313" key="2">
    <source>
        <dbReference type="EMBL" id="PIL28668.1"/>
    </source>
</evidence>
<name>A0A2G8S532_9APHY</name>
<accession>A0A2G8S532</accession>
<sequence>MSQPKHFRALYDELWQRGKAFVRSHEGVPILEDFVARRAHREVILVRDEYPRIWEHIRSRRSAAVDAGQMDQESLIINGQPGIGKSLFLYYALGAALQARIPVVLCQNKRYCGIFDVTGYTEFCFDRGEPFDVPDHALFLVDCGRELSSPPTLFLECSGVLVVTGPRIHETGWGSMNASGRTLFWMMDVWTRAEMHALQRTFEALTTPCWVNPPHGEAGVYTPVELLDLLGPSPRQCLHYAGRTPKTPAGPTEDLRSSARPGCMWVLDNLDTVLGPRAGTPRRANRALPRSLFLQDNLDGVLALVKRKRGGGAETETPATNANPSCTPPEFHYVVPTLFLRQMLTDMLFQFVMLIPWRTPRTLKIATAARARSPAFAAATFYQPLLIRYLLETRAGRVCHLVFDDDNDDDEDSRRALSQSKFAFDAPPTFCLGPGLALRHQAVELEAGSESRGFQSDSCAASLASALGLADHDGGNNGGGGGGDEVGEDEDEEDEDEEESESESGYILTPSAGFTAFDVVVVSERRTRVTLLRAAVGPDARLLDLDAEREAIRGAIAAFDRVLPDPEAVRWCFVYAALDGERARRLAENERARRTLEGVDPRLRVGWTKVGSRNERRRAVLHALEGPGETECWEESTSEEESEEERPAKRSRRG</sequence>
<dbReference type="PANTHER" id="PTHR33129:SF1">
    <property type="entry name" value="ATP-BINDING PROTEIN"/>
    <property type="match status" value="1"/>
</dbReference>
<proteinExistence type="predicted"/>
<feature type="compositionally biased region" description="Acidic residues" evidence="1">
    <location>
        <begin position="631"/>
        <end position="644"/>
    </location>
</feature>
<dbReference type="PANTHER" id="PTHR33129">
    <property type="entry name" value="PROTEIN KINASE DOMAIN-CONTAINING PROTEIN-RELATED"/>
    <property type="match status" value="1"/>
</dbReference>
<dbReference type="EMBL" id="AYKW01000023">
    <property type="protein sequence ID" value="PIL28668.1"/>
    <property type="molecule type" value="Genomic_DNA"/>
</dbReference>
<feature type="region of interest" description="Disordered" evidence="1">
    <location>
        <begin position="621"/>
        <end position="654"/>
    </location>
</feature>
<reference evidence="2 3" key="1">
    <citation type="journal article" date="2015" name="Sci. Rep.">
        <title>Chromosome-level genome map provides insights into diverse defense mechanisms in the medicinal fungus Ganoderma sinense.</title>
        <authorList>
            <person name="Zhu Y."/>
            <person name="Xu J."/>
            <person name="Sun C."/>
            <person name="Zhou S."/>
            <person name="Xu H."/>
            <person name="Nelson D.R."/>
            <person name="Qian J."/>
            <person name="Song J."/>
            <person name="Luo H."/>
            <person name="Xiang L."/>
            <person name="Li Y."/>
            <person name="Xu Z."/>
            <person name="Ji A."/>
            <person name="Wang L."/>
            <person name="Lu S."/>
            <person name="Hayward A."/>
            <person name="Sun W."/>
            <person name="Li X."/>
            <person name="Schwartz D.C."/>
            <person name="Wang Y."/>
            <person name="Chen S."/>
        </authorList>
    </citation>
    <scope>NUCLEOTIDE SEQUENCE [LARGE SCALE GENOMIC DNA]</scope>
    <source>
        <strain evidence="2 3">ZZ0214-1</strain>
    </source>
</reference>
<keyword evidence="3" id="KW-1185">Reference proteome</keyword>
<dbReference type="Proteomes" id="UP000230002">
    <property type="component" value="Unassembled WGS sequence"/>
</dbReference>
<dbReference type="InterPro" id="IPR052980">
    <property type="entry name" value="Crinkler_effector"/>
</dbReference>